<keyword evidence="2" id="KW-1185">Reference proteome</keyword>
<name>A0ABV5NMV6_9ACTN</name>
<dbReference type="Gene3D" id="3.40.50.150">
    <property type="entry name" value="Vaccinia Virus protein VP39"/>
    <property type="match status" value="1"/>
</dbReference>
<dbReference type="EMBL" id="JBHMCF010000014">
    <property type="protein sequence ID" value="MFB9471641.1"/>
    <property type="molecule type" value="Genomic_DNA"/>
</dbReference>
<protein>
    <submittedName>
        <fullName evidence="1">SAM-dependent methyltransferase</fullName>
        <ecNumber evidence="1">2.1.1.-</ecNumber>
    </submittedName>
</protein>
<dbReference type="InterPro" id="IPR029063">
    <property type="entry name" value="SAM-dependent_MTases_sf"/>
</dbReference>
<dbReference type="InterPro" id="IPR006764">
    <property type="entry name" value="SAM_dep_MeTrfase_SAV2177_type"/>
</dbReference>
<sequence length="268" mass="29770">MRPHQQSDDRQPTSAARMYDYFLGGTNNLQVDRDAAAEGLRYDPDLGKIAQANRQFLIRAVRHVAEQGVSQFLDVGSGLPTQENVHEVAQSINPGARTIYVDSDPSVLPQAEALLVGDEQTRFIKADVRDPHGILTHPDTLRHFDVDQPWGLVLCSVLHFVPDADDAYGVVFRLMEAMPPKSYMVFAHVSSTDIDPGIYKIMMAANAKSLSTPVTYRTVEEIARFFDQPGWSLLEPGLVDVQRWQPGHVTDDYTRLTARVLGGVAQKA</sequence>
<keyword evidence="1" id="KW-0808">Transferase</keyword>
<proteinExistence type="predicted"/>
<dbReference type="SUPFAM" id="SSF53335">
    <property type="entry name" value="S-adenosyl-L-methionine-dependent methyltransferases"/>
    <property type="match status" value="1"/>
</dbReference>
<organism evidence="1 2">
    <name type="scientific">Nonomuraea salmonea</name>
    <dbReference type="NCBI Taxonomy" id="46181"/>
    <lineage>
        <taxon>Bacteria</taxon>
        <taxon>Bacillati</taxon>
        <taxon>Actinomycetota</taxon>
        <taxon>Actinomycetes</taxon>
        <taxon>Streptosporangiales</taxon>
        <taxon>Streptosporangiaceae</taxon>
        <taxon>Nonomuraea</taxon>
    </lineage>
</organism>
<dbReference type="EC" id="2.1.1.-" evidence="1"/>
<dbReference type="Pfam" id="PF04672">
    <property type="entry name" value="Methyltransf_19"/>
    <property type="match status" value="1"/>
</dbReference>
<dbReference type="GO" id="GO:0008168">
    <property type="term" value="F:methyltransferase activity"/>
    <property type="evidence" value="ECO:0007669"/>
    <property type="project" value="UniProtKB-KW"/>
</dbReference>
<reference evidence="1 2" key="1">
    <citation type="submission" date="2024-09" db="EMBL/GenBank/DDBJ databases">
        <authorList>
            <person name="Sun Q."/>
            <person name="Mori K."/>
        </authorList>
    </citation>
    <scope>NUCLEOTIDE SEQUENCE [LARGE SCALE GENOMIC DNA]</scope>
    <source>
        <strain evidence="1 2">JCM 3324</strain>
    </source>
</reference>
<evidence type="ECO:0000313" key="1">
    <source>
        <dbReference type="EMBL" id="MFB9471641.1"/>
    </source>
</evidence>
<dbReference type="GO" id="GO:0032259">
    <property type="term" value="P:methylation"/>
    <property type="evidence" value="ECO:0007669"/>
    <property type="project" value="UniProtKB-KW"/>
</dbReference>
<comment type="caution">
    <text evidence="1">The sequence shown here is derived from an EMBL/GenBank/DDBJ whole genome shotgun (WGS) entry which is preliminary data.</text>
</comment>
<dbReference type="RefSeq" id="WP_379483550.1">
    <property type="nucleotide sequence ID" value="NZ_JBHMCF010000014.1"/>
</dbReference>
<evidence type="ECO:0000313" key="2">
    <source>
        <dbReference type="Proteomes" id="UP001589568"/>
    </source>
</evidence>
<dbReference type="Proteomes" id="UP001589568">
    <property type="component" value="Unassembled WGS sequence"/>
</dbReference>
<dbReference type="PIRSF" id="PIRSF017393">
    <property type="entry name" value="MTase_SAV2177"/>
    <property type="match status" value="1"/>
</dbReference>
<keyword evidence="1" id="KW-0489">Methyltransferase</keyword>
<accession>A0ABV5NMV6</accession>
<gene>
    <name evidence="1" type="ORF">ACFFR3_19130</name>
</gene>